<feature type="transmembrane region" description="Helical" evidence="5">
    <location>
        <begin position="206"/>
        <end position="227"/>
    </location>
</feature>
<keyword evidence="8" id="KW-1185">Reference proteome</keyword>
<dbReference type="Pfam" id="PF01699">
    <property type="entry name" value="Na_Ca_ex"/>
    <property type="match status" value="2"/>
</dbReference>
<evidence type="ECO:0000256" key="2">
    <source>
        <dbReference type="ARBA" id="ARBA00022692"/>
    </source>
</evidence>
<feature type="transmembrane region" description="Helical" evidence="5">
    <location>
        <begin position="55"/>
        <end position="77"/>
    </location>
</feature>
<feature type="transmembrane region" description="Helical" evidence="5">
    <location>
        <begin position="274"/>
        <end position="297"/>
    </location>
</feature>
<comment type="subcellular location">
    <subcellularLocation>
        <location evidence="1">Membrane</location>
        <topology evidence="1">Multi-pass membrane protein</topology>
    </subcellularLocation>
</comment>
<proteinExistence type="predicted"/>
<feature type="transmembrane region" description="Helical" evidence="5">
    <location>
        <begin position="97"/>
        <end position="114"/>
    </location>
</feature>
<dbReference type="EMBL" id="AP025592">
    <property type="protein sequence ID" value="BDG10241.1"/>
    <property type="molecule type" value="Genomic_DNA"/>
</dbReference>
<feature type="transmembrane region" description="Helical" evidence="5">
    <location>
        <begin position="233"/>
        <end position="253"/>
    </location>
</feature>
<protein>
    <submittedName>
        <fullName evidence="7">Sodium/hydrogen exchanger</fullName>
    </submittedName>
</protein>
<keyword evidence="3 5" id="KW-1133">Transmembrane helix</keyword>
<feature type="transmembrane region" description="Helical" evidence="5">
    <location>
        <begin position="339"/>
        <end position="354"/>
    </location>
</feature>
<evidence type="ECO:0000256" key="3">
    <source>
        <dbReference type="ARBA" id="ARBA00022989"/>
    </source>
</evidence>
<name>A0ABN6NAI2_9BACT</name>
<dbReference type="InterPro" id="IPR004837">
    <property type="entry name" value="NaCa_Exmemb"/>
</dbReference>
<sequence length="411" mass="44398">MIGLAIFSGVASAAVHLTAFPAGLAATLCFSAVIAAALLISWGAEAAQFFMSQGLAVALIALLQVVPEFMVEAVIAWQAGKTGQLDLVFANASGSNRLLTGFGWPLIFFVTDFYHRRKHGRPLEALTLRGEHVVEVLALLLASSWYLVLIWKGTLSLLDSAVLGGGFALYLWTLNRLPCEDEEDMEDLIPPPRLLAETGASRGGRLVIYGLFLLGGGVMWAVAEPFLGAMKDVAVAVGVSEFAFVQWVAPFLTEFPEKVTAVYWSRTVRLAPMALLNMVSSTVNQFTALVAMIPIAFAVSAGHAQAIPMDPLHKTEVFLSFATTAYGVACLLKMRFTRVNAYVMLGLFLLQFFYKGPVDLFPHTDGFSGTAVSAHTLIAWAYLVAAAAEVVTHRREIRVPALLRGALESMR</sequence>
<feature type="domain" description="Sodium/calcium exchanger membrane region" evidence="6">
    <location>
        <begin position="209"/>
        <end position="352"/>
    </location>
</feature>
<evidence type="ECO:0000313" key="7">
    <source>
        <dbReference type="EMBL" id="BDG10241.1"/>
    </source>
</evidence>
<feature type="transmembrane region" description="Helical" evidence="5">
    <location>
        <begin position="366"/>
        <end position="388"/>
    </location>
</feature>
<evidence type="ECO:0000313" key="8">
    <source>
        <dbReference type="Proteomes" id="UP001162734"/>
    </source>
</evidence>
<feature type="domain" description="Sodium/calcium exchanger membrane region" evidence="6">
    <location>
        <begin position="28"/>
        <end position="173"/>
    </location>
</feature>
<evidence type="ECO:0000256" key="5">
    <source>
        <dbReference type="SAM" id="Phobius"/>
    </source>
</evidence>
<organism evidence="7 8">
    <name type="scientific">Anaeromyxobacter paludicola</name>
    <dbReference type="NCBI Taxonomy" id="2918171"/>
    <lineage>
        <taxon>Bacteria</taxon>
        <taxon>Pseudomonadati</taxon>
        <taxon>Myxococcota</taxon>
        <taxon>Myxococcia</taxon>
        <taxon>Myxococcales</taxon>
        <taxon>Cystobacterineae</taxon>
        <taxon>Anaeromyxobacteraceae</taxon>
        <taxon>Anaeromyxobacter</taxon>
    </lineage>
</organism>
<evidence type="ECO:0000256" key="4">
    <source>
        <dbReference type="ARBA" id="ARBA00023136"/>
    </source>
</evidence>
<dbReference type="Proteomes" id="UP001162734">
    <property type="component" value="Chromosome"/>
</dbReference>
<feature type="transmembrane region" description="Helical" evidence="5">
    <location>
        <begin position="23"/>
        <end position="43"/>
    </location>
</feature>
<dbReference type="InterPro" id="IPR044880">
    <property type="entry name" value="NCX_ion-bd_dom_sf"/>
</dbReference>
<keyword evidence="2 5" id="KW-0812">Transmembrane</keyword>
<reference evidence="8" key="1">
    <citation type="journal article" date="2022" name="Int. J. Syst. Evol. Microbiol.">
        <title>Anaeromyxobacter oryzae sp. nov., Anaeromyxobacter diazotrophicus sp. nov. and Anaeromyxobacter paludicola sp. nov., isolated from paddy soils.</title>
        <authorList>
            <person name="Itoh H."/>
            <person name="Xu Z."/>
            <person name="Mise K."/>
            <person name="Masuda Y."/>
            <person name="Ushijima N."/>
            <person name="Hayakawa C."/>
            <person name="Shiratori Y."/>
            <person name="Senoo K."/>
        </authorList>
    </citation>
    <scope>NUCLEOTIDE SEQUENCE [LARGE SCALE GENOMIC DNA]</scope>
    <source>
        <strain evidence="8">Red630</strain>
    </source>
</reference>
<feature type="transmembrane region" description="Helical" evidence="5">
    <location>
        <begin position="317"/>
        <end position="332"/>
    </location>
</feature>
<keyword evidence="4 5" id="KW-0472">Membrane</keyword>
<gene>
    <name evidence="7" type="ORF">AMPC_33540</name>
</gene>
<evidence type="ECO:0000256" key="1">
    <source>
        <dbReference type="ARBA" id="ARBA00004141"/>
    </source>
</evidence>
<evidence type="ECO:0000259" key="6">
    <source>
        <dbReference type="Pfam" id="PF01699"/>
    </source>
</evidence>
<dbReference type="Gene3D" id="1.20.1420.30">
    <property type="entry name" value="NCX, central ion-binding region"/>
    <property type="match status" value="1"/>
</dbReference>
<accession>A0ABN6NAI2</accession>